<feature type="compositionally biased region" description="Basic residues" evidence="1">
    <location>
        <begin position="79"/>
        <end position="100"/>
    </location>
</feature>
<evidence type="ECO:0000313" key="4">
    <source>
        <dbReference type="Proteomes" id="UP000044938"/>
    </source>
</evidence>
<sequence>MVNTLARIISTNYAVLLPTVDIALALVTTLPLYTTQLFVRQLAAGNLINAIGYPLAATVGLGTIDSGRRGIAHPPRGGLGHRSKHRGPRHLTDSRRHRRPPTTVYRPRQ</sequence>
<dbReference type="AlphaFoldDB" id="A0A655JNM0"/>
<evidence type="ECO:0000313" key="3">
    <source>
        <dbReference type="EMBL" id="COX28496.1"/>
    </source>
</evidence>
<evidence type="ECO:0000256" key="1">
    <source>
        <dbReference type="SAM" id="MobiDB-lite"/>
    </source>
</evidence>
<reference evidence="3 4" key="1">
    <citation type="submission" date="2015-03" db="EMBL/GenBank/DDBJ databases">
        <authorList>
            <consortium name="Pathogen Informatics"/>
        </authorList>
    </citation>
    <scope>NUCLEOTIDE SEQUENCE [LARGE SCALE GENOMIC DNA]</scope>
    <source>
        <strain evidence="3 4">M09401471</strain>
    </source>
</reference>
<dbReference type="Proteomes" id="UP000044938">
    <property type="component" value="Unassembled WGS sequence"/>
</dbReference>
<feature type="region of interest" description="Disordered" evidence="1">
    <location>
        <begin position="66"/>
        <end position="109"/>
    </location>
</feature>
<proteinExistence type="predicted"/>
<dbReference type="EMBL" id="CSAJ01000845">
    <property type="protein sequence ID" value="COX28496.1"/>
    <property type="molecule type" value="Genomic_DNA"/>
</dbReference>
<organism evidence="3 4">
    <name type="scientific">Mycobacterium tuberculosis</name>
    <dbReference type="NCBI Taxonomy" id="1773"/>
    <lineage>
        <taxon>Bacteria</taxon>
        <taxon>Bacillati</taxon>
        <taxon>Actinomycetota</taxon>
        <taxon>Actinomycetes</taxon>
        <taxon>Mycobacteriales</taxon>
        <taxon>Mycobacteriaceae</taxon>
        <taxon>Mycobacterium</taxon>
        <taxon>Mycobacterium tuberculosis complex</taxon>
    </lineage>
</organism>
<keyword evidence="2" id="KW-0812">Transmembrane</keyword>
<accession>A0A655JNM0</accession>
<evidence type="ECO:0000256" key="2">
    <source>
        <dbReference type="SAM" id="Phobius"/>
    </source>
</evidence>
<protein>
    <submittedName>
        <fullName evidence="3">PE family protein</fullName>
    </submittedName>
</protein>
<name>A0A655JNM0_MYCTX</name>
<gene>
    <name evidence="3" type="ORF">ERS007720_04223</name>
</gene>
<keyword evidence="2" id="KW-1133">Transmembrane helix</keyword>
<feature type="transmembrane region" description="Helical" evidence="2">
    <location>
        <begin position="12"/>
        <end position="33"/>
    </location>
</feature>
<keyword evidence="2" id="KW-0472">Membrane</keyword>